<gene>
    <name evidence="1" type="ORF">AERO8C_20445</name>
</gene>
<evidence type="ECO:0000313" key="1">
    <source>
        <dbReference type="EMBL" id="VXA85356.1"/>
    </source>
</evidence>
<evidence type="ECO:0000313" key="2">
    <source>
        <dbReference type="Proteomes" id="UP000439123"/>
    </source>
</evidence>
<proteinExistence type="predicted"/>
<protein>
    <submittedName>
        <fullName evidence="1">Uncharacterized protein</fullName>
    </submittedName>
</protein>
<reference evidence="1 2" key="1">
    <citation type="submission" date="2019-10" db="EMBL/GenBank/DDBJ databases">
        <authorList>
            <person name="Karimi E."/>
        </authorList>
    </citation>
    <scope>NUCLEOTIDE SEQUENCE [LARGE SCALE GENOMIC DNA]</scope>
    <source>
        <strain evidence="1">Aeromonas sp. 8C</strain>
    </source>
</reference>
<dbReference type="EMBL" id="CABWLC010000012">
    <property type="protein sequence ID" value="VXA85356.1"/>
    <property type="molecule type" value="Genomic_DNA"/>
</dbReference>
<name>A0A653L1Q1_AERVE</name>
<accession>A0A653L1Q1</accession>
<organism evidence="1 2">
    <name type="scientific">Aeromonas veronii</name>
    <dbReference type="NCBI Taxonomy" id="654"/>
    <lineage>
        <taxon>Bacteria</taxon>
        <taxon>Pseudomonadati</taxon>
        <taxon>Pseudomonadota</taxon>
        <taxon>Gammaproteobacteria</taxon>
        <taxon>Aeromonadales</taxon>
        <taxon>Aeromonadaceae</taxon>
        <taxon>Aeromonas</taxon>
    </lineage>
</organism>
<sequence length="98" mass="10905">MVFDVVVMRGRHHERDPAALYPDRVVAGQAEHIALEPKNGFLEYRNWRVIGAWFVDYLSPFGSGGFYRFGDGQGTSCGVGTITRHQPVSSDRSDLCCA</sequence>
<dbReference type="Proteomes" id="UP000439123">
    <property type="component" value="Unassembled WGS sequence"/>
</dbReference>
<dbReference type="AlphaFoldDB" id="A0A653L1Q1"/>